<protein>
    <submittedName>
        <fullName evidence="1">Uncharacterized protein</fullName>
    </submittedName>
</protein>
<comment type="caution">
    <text evidence="1">The sequence shown here is derived from an EMBL/GenBank/DDBJ whole genome shotgun (WGS) entry which is preliminary data.</text>
</comment>
<sequence length="46" mass="5422">MTHRPWLLGTPVRRPEVGSSLAVQVRQERRSLRETCEEEDELTCRN</sequence>
<organism evidence="1 2">
    <name type="scientific">Portunus trituberculatus</name>
    <name type="common">Swimming crab</name>
    <name type="synonym">Neptunus trituberculatus</name>
    <dbReference type="NCBI Taxonomy" id="210409"/>
    <lineage>
        <taxon>Eukaryota</taxon>
        <taxon>Metazoa</taxon>
        <taxon>Ecdysozoa</taxon>
        <taxon>Arthropoda</taxon>
        <taxon>Crustacea</taxon>
        <taxon>Multicrustacea</taxon>
        <taxon>Malacostraca</taxon>
        <taxon>Eumalacostraca</taxon>
        <taxon>Eucarida</taxon>
        <taxon>Decapoda</taxon>
        <taxon>Pleocyemata</taxon>
        <taxon>Brachyura</taxon>
        <taxon>Eubrachyura</taxon>
        <taxon>Portunoidea</taxon>
        <taxon>Portunidae</taxon>
        <taxon>Portuninae</taxon>
        <taxon>Portunus</taxon>
    </lineage>
</organism>
<name>A0A5B7HKU2_PORTR</name>
<evidence type="ECO:0000313" key="2">
    <source>
        <dbReference type="Proteomes" id="UP000324222"/>
    </source>
</evidence>
<reference evidence="1 2" key="1">
    <citation type="submission" date="2019-05" db="EMBL/GenBank/DDBJ databases">
        <title>Another draft genome of Portunus trituberculatus and its Hox gene families provides insights of decapod evolution.</title>
        <authorList>
            <person name="Jeong J.-H."/>
            <person name="Song I."/>
            <person name="Kim S."/>
            <person name="Choi T."/>
            <person name="Kim D."/>
            <person name="Ryu S."/>
            <person name="Kim W."/>
        </authorList>
    </citation>
    <scope>NUCLEOTIDE SEQUENCE [LARGE SCALE GENOMIC DNA]</scope>
    <source>
        <tissue evidence="1">Muscle</tissue>
    </source>
</reference>
<proteinExistence type="predicted"/>
<accession>A0A5B7HKU2</accession>
<dbReference type="Proteomes" id="UP000324222">
    <property type="component" value="Unassembled WGS sequence"/>
</dbReference>
<dbReference type="AlphaFoldDB" id="A0A5B7HKU2"/>
<evidence type="ECO:0000313" key="1">
    <source>
        <dbReference type="EMBL" id="MPC73060.1"/>
    </source>
</evidence>
<keyword evidence="2" id="KW-1185">Reference proteome</keyword>
<gene>
    <name evidence="1" type="ORF">E2C01_067378</name>
</gene>
<dbReference type="EMBL" id="VSRR010035996">
    <property type="protein sequence ID" value="MPC73060.1"/>
    <property type="molecule type" value="Genomic_DNA"/>
</dbReference>